<evidence type="ECO:0000313" key="1">
    <source>
        <dbReference type="EMBL" id="PXF62317.1"/>
    </source>
</evidence>
<comment type="caution">
    <text evidence="1">The sequence shown here is derived from an EMBL/GenBank/DDBJ whole genome shotgun (WGS) entry which is preliminary data.</text>
</comment>
<keyword evidence="2" id="KW-1185">Reference proteome</keyword>
<dbReference type="AlphaFoldDB" id="A0A318D659"/>
<evidence type="ECO:0000313" key="2">
    <source>
        <dbReference type="Proteomes" id="UP000247689"/>
    </source>
</evidence>
<reference evidence="1 2" key="1">
    <citation type="submission" date="2018-05" db="EMBL/GenBank/DDBJ databases">
        <title>Kangiella spongicola genome sequence.</title>
        <authorList>
            <person name="Maclea K.S."/>
            <person name="Goen A.E."/>
            <person name="Kelley C."/>
            <person name="Underriner A."/>
            <person name="Silverwood T."/>
            <person name="Trachtenberg A.M."/>
        </authorList>
    </citation>
    <scope>NUCLEOTIDE SEQUENCE [LARGE SCALE GENOMIC DNA]</scope>
    <source>
        <strain evidence="1 2">ATCC BAA-2076</strain>
    </source>
</reference>
<dbReference type="EMBL" id="QICH01000064">
    <property type="protein sequence ID" value="PXF62317.1"/>
    <property type="molecule type" value="Genomic_DNA"/>
</dbReference>
<organism evidence="1 2">
    <name type="scientific">Kangiella spongicola</name>
    <dbReference type="NCBI Taxonomy" id="796379"/>
    <lineage>
        <taxon>Bacteria</taxon>
        <taxon>Pseudomonadati</taxon>
        <taxon>Pseudomonadota</taxon>
        <taxon>Gammaproteobacteria</taxon>
        <taxon>Kangiellales</taxon>
        <taxon>Kangiellaceae</taxon>
        <taxon>Kangiella</taxon>
    </lineage>
</organism>
<dbReference type="Proteomes" id="UP000247689">
    <property type="component" value="Unassembled WGS sequence"/>
</dbReference>
<protein>
    <submittedName>
        <fullName evidence="1">Uncharacterized protein</fullName>
    </submittedName>
</protein>
<name>A0A318D659_9GAMM</name>
<sequence length="90" mass="9311">MTGDGLTEALFGFLTGGGGRTGVGDLLADCDLETEATGRFLGAGSGDRDMDLDDVALRTTCTFGEIFLGFFGSGVRETRRIGLLLGDGDI</sequence>
<gene>
    <name evidence="1" type="ORF">DL796_12140</name>
</gene>
<proteinExistence type="predicted"/>
<accession>A0A318D659</accession>